<dbReference type="EMBL" id="JADBGQ010000008">
    <property type="protein sequence ID" value="KAG5385587.1"/>
    <property type="molecule type" value="Genomic_DNA"/>
</dbReference>
<feature type="domain" description="DUF936" evidence="2">
    <location>
        <begin position="498"/>
        <end position="607"/>
    </location>
</feature>
<proteinExistence type="predicted"/>
<feature type="region of interest" description="Disordered" evidence="1">
    <location>
        <begin position="874"/>
        <end position="917"/>
    </location>
</feature>
<comment type="caution">
    <text evidence="4">The sequence shown here is derived from an EMBL/GenBank/DDBJ whole genome shotgun (WGS) entry which is preliminary data.</text>
</comment>
<dbReference type="InterPro" id="IPR010341">
    <property type="entry name" value="DUF936_pln"/>
</dbReference>
<feature type="compositionally biased region" description="Basic residues" evidence="1">
    <location>
        <begin position="883"/>
        <end position="899"/>
    </location>
</feature>
<dbReference type="Proteomes" id="UP000823674">
    <property type="component" value="Chromosome A09"/>
</dbReference>
<organism evidence="4 5">
    <name type="scientific">Brassica rapa subsp. trilocularis</name>
    <dbReference type="NCBI Taxonomy" id="1813537"/>
    <lineage>
        <taxon>Eukaryota</taxon>
        <taxon>Viridiplantae</taxon>
        <taxon>Streptophyta</taxon>
        <taxon>Embryophyta</taxon>
        <taxon>Tracheophyta</taxon>
        <taxon>Spermatophyta</taxon>
        <taxon>Magnoliopsida</taxon>
        <taxon>eudicotyledons</taxon>
        <taxon>Gunneridae</taxon>
        <taxon>Pentapetalae</taxon>
        <taxon>rosids</taxon>
        <taxon>malvids</taxon>
        <taxon>Brassicales</taxon>
        <taxon>Brassicaceae</taxon>
        <taxon>Brassiceae</taxon>
        <taxon>Brassica</taxon>
    </lineage>
</organism>
<protein>
    <recommendedName>
        <fullName evidence="6">DUF936 family protein</fullName>
    </recommendedName>
</protein>
<reference evidence="4 5" key="1">
    <citation type="submission" date="2021-03" db="EMBL/GenBank/DDBJ databases">
        <authorList>
            <person name="King G.J."/>
            <person name="Bancroft I."/>
            <person name="Baten A."/>
            <person name="Bloomfield J."/>
            <person name="Borpatragohain P."/>
            <person name="He Z."/>
            <person name="Irish N."/>
            <person name="Irwin J."/>
            <person name="Liu K."/>
            <person name="Mauleon R.P."/>
            <person name="Moore J."/>
            <person name="Morris R."/>
            <person name="Ostergaard L."/>
            <person name="Wang B."/>
            <person name="Wells R."/>
        </authorList>
    </citation>
    <scope>NUCLEOTIDE SEQUENCE [LARGE SCALE GENOMIC DNA]</scope>
    <source>
        <strain evidence="4">R-o-18</strain>
        <tissue evidence="4">Leaf</tissue>
    </source>
</reference>
<keyword evidence="5" id="KW-1185">Reference proteome</keyword>
<feature type="domain" description="DUF6857" evidence="3">
    <location>
        <begin position="771"/>
        <end position="866"/>
    </location>
</feature>
<accession>A0ABQ7LH60</accession>
<evidence type="ECO:0008006" key="6">
    <source>
        <dbReference type="Google" id="ProtNLM"/>
    </source>
</evidence>
<dbReference type="Pfam" id="PF21647">
    <property type="entry name" value="DUF6857"/>
    <property type="match status" value="2"/>
</dbReference>
<feature type="domain" description="DUF6857" evidence="3">
    <location>
        <begin position="284"/>
        <end position="376"/>
    </location>
</feature>
<evidence type="ECO:0000313" key="5">
    <source>
        <dbReference type="Proteomes" id="UP000823674"/>
    </source>
</evidence>
<dbReference type="PANTHER" id="PTHR31928">
    <property type="entry name" value="EXPRESSED PROTEIN"/>
    <property type="match status" value="1"/>
</dbReference>
<dbReference type="PANTHER" id="PTHR31928:SF6">
    <property type="entry name" value="DUF936 DOMAIN-CONTAINING PROTEIN"/>
    <property type="match status" value="1"/>
</dbReference>
<feature type="domain" description="DUF936" evidence="2">
    <location>
        <begin position="4"/>
        <end position="120"/>
    </location>
</feature>
<dbReference type="InterPro" id="IPR049172">
    <property type="entry name" value="DUF6857_pln"/>
</dbReference>
<sequence length="1003" mass="109846">MAALAPGILQKLIGGMKTGVKPTREHRSSLLQVTDIVPIDLDEKNLLPKQGFFIKVTDSSHSIYVSLPPDQDDVVLSNKLQLGQFIYVDRLEPGTPVPIVQGARPIPGRHPLLGTPEPLMSCARGGGKTENERGRGSWDLNGDVLVLKPASLDFDQCTPAKQRVVMTRGRSPGGVRCSYGGGVLRGESPGSVMRKSCVVVPSSSSKFPRSRSVCDRETMKSFVSSALFSPFKSSAKKSNSPPPSVRTRRATAAAALVENERDVPKSTSKLASPKYSKMEKQEKFLTLTGRLSTLSKEAMQQRETAQKIALQALREATVTETVVRHLKTLANLSKSAKADCPAACFEKFLEFYKQISETITEIASIEAANENKSEDGSSSILNEIQHNSIDHEKTASKKRTTALKQQQNHKKLRSNDENKNPSAAPPSGLVNSAKLAKEIENEAANWFMEFIEKALEKGMKKCKGTGDADVKKVPQPLILQVVNWVEAEQSADNTRRPKLIGGMKTGVKPTREHRSSLLQVTDIVPIDLDEKNLLPKQGFFIKVTDSSHSIYVSLPPDQDDVVLSNKLQLGQFIYVDRLEPGTPVPIVQGARPIPGRHPLLGTPEPLMSCARGGGKTENERGRGSWDLNGDVLVLKPASLDFDQCTPAKQRVVMTRGRSPGGVRCSYGGGVLRGESPGSVMRKSCVVVPSSSSKFPRSRSVCDRETMKSFVSSALFSPFKSSAKKSNSPPPSVRTRRATAAAALVENERDVPKSTSKLASPKYSKMEKQEKFLTLTGRLSTLSKEAMQQRETAQKIALQALREATVTETVVRHLKTLANLSKSAKADCPAACFEKFLEFYKQISETITEIASIEAANENKSEDGSSSILNEIQHNSIDHEKTASKKRTTALKQQQNHKKLRSNDENKNPSAAPPSGLVNSAKLAKEIENEAANWFMEFIEKALEKGMKKCKGTGDADVKKVPQPLILQVVNWVEAEQSADNTRRPVHPKASQITRKLRIKMKNP</sequence>
<feature type="region of interest" description="Disordered" evidence="1">
    <location>
        <begin position="387"/>
        <end position="430"/>
    </location>
</feature>
<feature type="compositionally biased region" description="Basic residues" evidence="1">
    <location>
        <begin position="994"/>
        <end position="1003"/>
    </location>
</feature>
<feature type="compositionally biased region" description="Basic residues" evidence="1">
    <location>
        <begin position="396"/>
        <end position="412"/>
    </location>
</feature>
<evidence type="ECO:0000259" key="3">
    <source>
        <dbReference type="Pfam" id="PF21647"/>
    </source>
</evidence>
<feature type="region of interest" description="Disordered" evidence="1">
    <location>
        <begin position="976"/>
        <end position="1003"/>
    </location>
</feature>
<dbReference type="InterPro" id="IPR048297">
    <property type="entry name" value="DUF936_dom_pln"/>
</dbReference>
<gene>
    <name evidence="4" type="primary">A09p052910.1_BraROA</name>
    <name evidence="4" type="ORF">IGI04_037057</name>
</gene>
<evidence type="ECO:0000259" key="2">
    <source>
        <dbReference type="Pfam" id="PF06075"/>
    </source>
</evidence>
<evidence type="ECO:0000313" key="4">
    <source>
        <dbReference type="EMBL" id="KAG5385587.1"/>
    </source>
</evidence>
<dbReference type="Pfam" id="PF06075">
    <property type="entry name" value="DUF936"/>
    <property type="match status" value="2"/>
</dbReference>
<name>A0ABQ7LH60_BRACM</name>
<evidence type="ECO:0000256" key="1">
    <source>
        <dbReference type="SAM" id="MobiDB-lite"/>
    </source>
</evidence>